<protein>
    <submittedName>
        <fullName evidence="2">Uncharacterized protein</fullName>
    </submittedName>
</protein>
<gene>
    <name evidence="2" type="ORF">PCOR1329_LOCUS85122</name>
</gene>
<proteinExistence type="predicted"/>
<name>A0ABN9YEI3_9DINO</name>
<keyword evidence="3" id="KW-1185">Reference proteome</keyword>
<feature type="non-terminal residue" evidence="2">
    <location>
        <position position="61"/>
    </location>
</feature>
<feature type="non-terminal residue" evidence="2">
    <location>
        <position position="1"/>
    </location>
</feature>
<organism evidence="2 3">
    <name type="scientific">Prorocentrum cordatum</name>
    <dbReference type="NCBI Taxonomy" id="2364126"/>
    <lineage>
        <taxon>Eukaryota</taxon>
        <taxon>Sar</taxon>
        <taxon>Alveolata</taxon>
        <taxon>Dinophyceae</taxon>
        <taxon>Prorocentrales</taxon>
        <taxon>Prorocentraceae</taxon>
        <taxon>Prorocentrum</taxon>
    </lineage>
</organism>
<accession>A0ABN9YEI3</accession>
<evidence type="ECO:0000313" key="2">
    <source>
        <dbReference type="EMBL" id="CAK0911166.1"/>
    </source>
</evidence>
<dbReference type="EMBL" id="CAUYUJ010022529">
    <property type="protein sequence ID" value="CAK0911166.1"/>
    <property type="molecule type" value="Genomic_DNA"/>
</dbReference>
<evidence type="ECO:0000256" key="1">
    <source>
        <dbReference type="SAM" id="MobiDB-lite"/>
    </source>
</evidence>
<dbReference type="Proteomes" id="UP001189429">
    <property type="component" value="Unassembled WGS sequence"/>
</dbReference>
<sequence length="61" mass="6722">AQPRQGTPAGPAAPGGLRYGRSSTYAIPPLPTHRRSVRYHLRGQGAVLRHLRQLRRRARGA</sequence>
<evidence type="ECO:0000313" key="3">
    <source>
        <dbReference type="Proteomes" id="UP001189429"/>
    </source>
</evidence>
<feature type="region of interest" description="Disordered" evidence="1">
    <location>
        <begin position="1"/>
        <end position="25"/>
    </location>
</feature>
<comment type="caution">
    <text evidence="2">The sequence shown here is derived from an EMBL/GenBank/DDBJ whole genome shotgun (WGS) entry which is preliminary data.</text>
</comment>
<feature type="compositionally biased region" description="Low complexity" evidence="1">
    <location>
        <begin position="1"/>
        <end position="16"/>
    </location>
</feature>
<reference evidence="2" key="1">
    <citation type="submission" date="2023-10" db="EMBL/GenBank/DDBJ databases">
        <authorList>
            <person name="Chen Y."/>
            <person name="Shah S."/>
            <person name="Dougan E. K."/>
            <person name="Thang M."/>
            <person name="Chan C."/>
        </authorList>
    </citation>
    <scope>NUCLEOTIDE SEQUENCE [LARGE SCALE GENOMIC DNA]</scope>
</reference>